<dbReference type="GO" id="GO:0005524">
    <property type="term" value="F:ATP binding"/>
    <property type="evidence" value="ECO:0007669"/>
    <property type="project" value="UniProtKB-KW"/>
</dbReference>
<evidence type="ECO:0000256" key="2">
    <source>
        <dbReference type="ARBA" id="ARBA00022737"/>
    </source>
</evidence>
<sequence length="525" mass="56103">MTALNASPVPSECLGEVVLEVTGLSKSFVGNAVLQSLNLELRRGEVHALLGENGSGKSTFIKILSGFHEPDPGGLVKIAGSDVPFGDAEESERSGFRFVHQDLGLIESMKVVDNLYLNREFSTRFGTLDLKATRQRARDDLARMGLERISPDATVRDLAPADRSGVAITRALRAGSAHPVNVVVFDEPTATLPDADVQLLLQTIRRVASSGVAVLYVTHRLDEVFEIADNVTILRNGRKVASRPVLGLTRRDIVKFLVGDEFEEARAESDAIEEREAGEAILEVAGLGSESHLDVSFGVRSGEIVGVAGIAGSGRESILGCLFGATRRAHGDVLVKGRPVKAGSPGDSLARGVAYLPPDRKARGAVVSLSARENLALGDPMRHWRFPRIRRSKERDDARAWFKEFGVRPPDALESAFGTFSGGNQQLILLAKWLRTDPALLLLDEPTQGVDVGAKARLHHHLVDAAGAGAAVVVASSDADELAALCHRVLIFSGGRIVATLEGADITPRNISIHSLGSATEDTNS</sequence>
<dbReference type="PANTHER" id="PTHR43790:SF9">
    <property type="entry name" value="GALACTOFURANOSE TRANSPORTER ATP-BINDING PROTEIN YTFR"/>
    <property type="match status" value="1"/>
</dbReference>
<evidence type="ECO:0000256" key="4">
    <source>
        <dbReference type="ARBA" id="ARBA00022840"/>
    </source>
</evidence>
<dbReference type="AlphaFoldDB" id="A0A3N0CHG4"/>
<keyword evidence="2" id="KW-0677">Repeat</keyword>
<dbReference type="CDD" id="cd03215">
    <property type="entry name" value="ABC_Carb_Monos_II"/>
    <property type="match status" value="1"/>
</dbReference>
<keyword evidence="1" id="KW-0813">Transport</keyword>
<keyword evidence="4 6" id="KW-0067">ATP-binding</keyword>
<keyword evidence="3" id="KW-0547">Nucleotide-binding</keyword>
<evidence type="ECO:0000313" key="6">
    <source>
        <dbReference type="EMBL" id="RNL62897.1"/>
    </source>
</evidence>
<dbReference type="RefSeq" id="WP_123228189.1">
    <property type="nucleotide sequence ID" value="NZ_RJSE01000007.1"/>
</dbReference>
<dbReference type="InterPro" id="IPR003593">
    <property type="entry name" value="AAA+_ATPase"/>
</dbReference>
<reference evidence="6 7" key="1">
    <citation type="submission" date="2018-11" db="EMBL/GenBank/DDBJ databases">
        <authorList>
            <person name="Li F."/>
        </authorList>
    </citation>
    <scope>NUCLEOTIDE SEQUENCE [LARGE SCALE GENOMIC DNA]</scope>
    <source>
        <strain evidence="6 7">Gsoil 097</strain>
    </source>
</reference>
<dbReference type="SUPFAM" id="SSF52540">
    <property type="entry name" value="P-loop containing nucleoside triphosphate hydrolases"/>
    <property type="match status" value="2"/>
</dbReference>
<dbReference type="EMBL" id="RJSE01000007">
    <property type="protein sequence ID" value="RNL62897.1"/>
    <property type="molecule type" value="Genomic_DNA"/>
</dbReference>
<dbReference type="Gene3D" id="3.40.50.300">
    <property type="entry name" value="P-loop containing nucleotide triphosphate hydrolases"/>
    <property type="match status" value="2"/>
</dbReference>
<accession>A0A3N0CHG4</accession>
<dbReference type="PROSITE" id="PS50893">
    <property type="entry name" value="ABC_TRANSPORTER_2"/>
    <property type="match status" value="2"/>
</dbReference>
<dbReference type="InterPro" id="IPR050107">
    <property type="entry name" value="ABC_carbohydrate_import_ATPase"/>
</dbReference>
<protein>
    <submittedName>
        <fullName evidence="6">Sugar ABC transporter ATP-binding protein</fullName>
    </submittedName>
</protein>
<dbReference type="Pfam" id="PF00005">
    <property type="entry name" value="ABC_tran"/>
    <property type="match status" value="2"/>
</dbReference>
<dbReference type="OrthoDB" id="3812274at2"/>
<dbReference type="InterPro" id="IPR027417">
    <property type="entry name" value="P-loop_NTPase"/>
</dbReference>
<evidence type="ECO:0000259" key="5">
    <source>
        <dbReference type="PROSITE" id="PS50893"/>
    </source>
</evidence>
<evidence type="ECO:0000256" key="3">
    <source>
        <dbReference type="ARBA" id="ARBA00022741"/>
    </source>
</evidence>
<evidence type="ECO:0000313" key="7">
    <source>
        <dbReference type="Proteomes" id="UP000267128"/>
    </source>
</evidence>
<feature type="domain" description="ABC transporter" evidence="5">
    <location>
        <begin position="272"/>
        <end position="519"/>
    </location>
</feature>
<keyword evidence="7" id="KW-1185">Reference proteome</keyword>
<dbReference type="PROSITE" id="PS00211">
    <property type="entry name" value="ABC_TRANSPORTER_1"/>
    <property type="match status" value="1"/>
</dbReference>
<dbReference type="GO" id="GO:0016887">
    <property type="term" value="F:ATP hydrolysis activity"/>
    <property type="evidence" value="ECO:0007669"/>
    <property type="project" value="InterPro"/>
</dbReference>
<evidence type="ECO:0000256" key="1">
    <source>
        <dbReference type="ARBA" id="ARBA00022448"/>
    </source>
</evidence>
<proteinExistence type="predicted"/>
<name>A0A3N0CHG4_9ACTN</name>
<dbReference type="SMART" id="SM00382">
    <property type="entry name" value="AAA"/>
    <property type="match status" value="2"/>
</dbReference>
<organism evidence="6 7">
    <name type="scientific">Nocardioides marmoriginsengisoli</name>
    <dbReference type="NCBI Taxonomy" id="661483"/>
    <lineage>
        <taxon>Bacteria</taxon>
        <taxon>Bacillati</taxon>
        <taxon>Actinomycetota</taxon>
        <taxon>Actinomycetes</taxon>
        <taxon>Propionibacteriales</taxon>
        <taxon>Nocardioidaceae</taxon>
        <taxon>Nocardioides</taxon>
    </lineage>
</organism>
<comment type="caution">
    <text evidence="6">The sequence shown here is derived from an EMBL/GenBank/DDBJ whole genome shotgun (WGS) entry which is preliminary data.</text>
</comment>
<dbReference type="CDD" id="cd03216">
    <property type="entry name" value="ABC_Carb_Monos_I"/>
    <property type="match status" value="1"/>
</dbReference>
<gene>
    <name evidence="6" type="ORF">EFK50_14295</name>
</gene>
<dbReference type="PANTHER" id="PTHR43790">
    <property type="entry name" value="CARBOHYDRATE TRANSPORT ATP-BINDING PROTEIN MG119-RELATED"/>
    <property type="match status" value="1"/>
</dbReference>
<dbReference type="InterPro" id="IPR003439">
    <property type="entry name" value="ABC_transporter-like_ATP-bd"/>
</dbReference>
<dbReference type="InterPro" id="IPR017871">
    <property type="entry name" value="ABC_transporter-like_CS"/>
</dbReference>
<dbReference type="Proteomes" id="UP000267128">
    <property type="component" value="Unassembled WGS sequence"/>
</dbReference>
<feature type="domain" description="ABC transporter" evidence="5">
    <location>
        <begin position="19"/>
        <end position="261"/>
    </location>
</feature>